<gene>
    <name evidence="3" type="primary">Icam5</name>
    <name evidence="3" type="ORF">EUBBOU_R15158</name>
</gene>
<dbReference type="EMBL" id="VWZE01016179">
    <property type="protein sequence ID" value="NXF93213.1"/>
    <property type="molecule type" value="Genomic_DNA"/>
</dbReference>
<accession>A0A7K8XPE5</accession>
<dbReference type="InterPro" id="IPR013783">
    <property type="entry name" value="Ig-like_fold"/>
</dbReference>
<organism evidence="3 4">
    <name type="scientific">Eubucco bourcierii</name>
    <name type="common">red-headed barbet</name>
    <dbReference type="NCBI Taxonomy" id="91767"/>
    <lineage>
        <taxon>Eukaryota</taxon>
        <taxon>Metazoa</taxon>
        <taxon>Chordata</taxon>
        <taxon>Craniata</taxon>
        <taxon>Vertebrata</taxon>
        <taxon>Euteleostomi</taxon>
        <taxon>Archelosauria</taxon>
        <taxon>Archosauria</taxon>
        <taxon>Dinosauria</taxon>
        <taxon>Saurischia</taxon>
        <taxon>Theropoda</taxon>
        <taxon>Coelurosauria</taxon>
        <taxon>Aves</taxon>
        <taxon>Neognathae</taxon>
        <taxon>Neoaves</taxon>
        <taxon>Telluraves</taxon>
        <taxon>Coraciimorphae</taxon>
        <taxon>Piciformes</taxon>
        <taxon>Ramphastidae</taxon>
        <taxon>Eubucco</taxon>
    </lineage>
</organism>
<name>A0A7K8XPE5_9PICI</name>
<protein>
    <submittedName>
        <fullName evidence="3">ICAM5 protein</fullName>
    </submittedName>
</protein>
<dbReference type="GO" id="GO:0005886">
    <property type="term" value="C:plasma membrane"/>
    <property type="evidence" value="ECO:0007669"/>
    <property type="project" value="TreeGrafter"/>
</dbReference>
<feature type="domain" description="Ig-like" evidence="2">
    <location>
        <begin position="1"/>
        <end position="58"/>
    </location>
</feature>
<dbReference type="InterPro" id="IPR047012">
    <property type="entry name" value="ICAM_VCAM"/>
</dbReference>
<evidence type="ECO:0000259" key="2">
    <source>
        <dbReference type="PROSITE" id="PS50835"/>
    </source>
</evidence>
<feature type="non-terminal residue" evidence="3">
    <location>
        <position position="68"/>
    </location>
</feature>
<evidence type="ECO:0000313" key="3">
    <source>
        <dbReference type="EMBL" id="NXF93213.1"/>
    </source>
</evidence>
<dbReference type="InterPro" id="IPR036179">
    <property type="entry name" value="Ig-like_dom_sf"/>
</dbReference>
<reference evidence="3 4" key="1">
    <citation type="submission" date="2019-09" db="EMBL/GenBank/DDBJ databases">
        <title>Bird 10,000 Genomes (B10K) Project - Family phase.</title>
        <authorList>
            <person name="Zhang G."/>
        </authorList>
    </citation>
    <scope>NUCLEOTIDE SEQUENCE [LARGE SCALE GENOMIC DNA]</scope>
    <source>
        <strain evidence="3">B10K-DU-001-04</strain>
        <tissue evidence="3">Muscle</tissue>
    </source>
</reference>
<dbReference type="InterPro" id="IPR007110">
    <property type="entry name" value="Ig-like_dom"/>
</dbReference>
<dbReference type="PROSITE" id="PS50835">
    <property type="entry name" value="IG_LIKE"/>
    <property type="match status" value="1"/>
</dbReference>
<sequence>LACRAEGDPPPTTRCAREGGGGTGRARGSRAVSRADAGRYLCRATNKHGTAVRSVVVTVECEWGWRGV</sequence>
<dbReference type="Gene3D" id="2.60.40.10">
    <property type="entry name" value="Immunoglobulins"/>
    <property type="match status" value="1"/>
</dbReference>
<dbReference type="PANTHER" id="PTHR13771:SF9">
    <property type="entry name" value="INTERCELLULAR ADHESION MOLECULE 5"/>
    <property type="match status" value="1"/>
</dbReference>
<keyword evidence="4" id="KW-1185">Reference proteome</keyword>
<dbReference type="SUPFAM" id="SSF48726">
    <property type="entry name" value="Immunoglobulin"/>
    <property type="match status" value="1"/>
</dbReference>
<dbReference type="AlphaFoldDB" id="A0A7K8XPE5"/>
<evidence type="ECO:0000313" key="4">
    <source>
        <dbReference type="Proteomes" id="UP000583613"/>
    </source>
</evidence>
<comment type="caution">
    <text evidence="3">The sequence shown here is derived from an EMBL/GenBank/DDBJ whole genome shotgun (WGS) entry which is preliminary data.</text>
</comment>
<dbReference type="PANTHER" id="PTHR13771">
    <property type="entry name" value="INTERCELLULAR ADHESION MOLECULE"/>
    <property type="match status" value="1"/>
</dbReference>
<evidence type="ECO:0000256" key="1">
    <source>
        <dbReference type="SAM" id="MobiDB-lite"/>
    </source>
</evidence>
<dbReference type="GO" id="GO:0007155">
    <property type="term" value="P:cell adhesion"/>
    <property type="evidence" value="ECO:0007669"/>
    <property type="project" value="InterPro"/>
</dbReference>
<dbReference type="GO" id="GO:0005178">
    <property type="term" value="F:integrin binding"/>
    <property type="evidence" value="ECO:0007669"/>
    <property type="project" value="InterPro"/>
</dbReference>
<dbReference type="Proteomes" id="UP000583613">
    <property type="component" value="Unassembled WGS sequence"/>
</dbReference>
<feature type="region of interest" description="Disordered" evidence="1">
    <location>
        <begin position="1"/>
        <end position="31"/>
    </location>
</feature>
<feature type="non-terminal residue" evidence="3">
    <location>
        <position position="1"/>
    </location>
</feature>
<proteinExistence type="predicted"/>